<dbReference type="GO" id="GO:0043130">
    <property type="term" value="F:ubiquitin binding"/>
    <property type="evidence" value="ECO:0007669"/>
    <property type="project" value="TreeGrafter"/>
</dbReference>
<dbReference type="SUPFAM" id="SSF46934">
    <property type="entry name" value="UBA-like"/>
    <property type="match status" value="1"/>
</dbReference>
<gene>
    <name evidence="4" type="ORF">RAG0_14508</name>
</gene>
<evidence type="ECO:0000313" key="4">
    <source>
        <dbReference type="EMBL" id="CZT09911.1"/>
    </source>
</evidence>
<feature type="domain" description="UBX" evidence="2">
    <location>
        <begin position="341"/>
        <end position="396"/>
    </location>
</feature>
<dbReference type="PROSITE" id="PS51399">
    <property type="entry name" value="SEP"/>
    <property type="match status" value="1"/>
</dbReference>
<dbReference type="Pfam" id="PF08059">
    <property type="entry name" value="SEP"/>
    <property type="match status" value="1"/>
</dbReference>
<dbReference type="OrthoDB" id="25887at2759"/>
<feature type="compositionally biased region" description="Acidic residues" evidence="1">
    <location>
        <begin position="54"/>
        <end position="64"/>
    </location>
</feature>
<dbReference type="InterPro" id="IPR012989">
    <property type="entry name" value="SEP_domain"/>
</dbReference>
<evidence type="ECO:0000259" key="2">
    <source>
        <dbReference type="PROSITE" id="PS50033"/>
    </source>
</evidence>
<proteinExistence type="predicted"/>
<dbReference type="GO" id="GO:0005829">
    <property type="term" value="C:cytosol"/>
    <property type="evidence" value="ECO:0007669"/>
    <property type="project" value="TreeGrafter"/>
</dbReference>
<feature type="compositionally biased region" description="Acidic residues" evidence="1">
    <location>
        <begin position="119"/>
        <end position="133"/>
    </location>
</feature>
<dbReference type="AlphaFoldDB" id="A0A1E1LHB8"/>
<dbReference type="GO" id="GO:0007030">
    <property type="term" value="P:Golgi organization"/>
    <property type="evidence" value="ECO:0007669"/>
    <property type="project" value="TreeGrafter"/>
</dbReference>
<dbReference type="Pfam" id="PF14555">
    <property type="entry name" value="UBA_4"/>
    <property type="match status" value="1"/>
</dbReference>
<dbReference type="SUPFAM" id="SSF54236">
    <property type="entry name" value="Ubiquitin-like"/>
    <property type="match status" value="1"/>
</dbReference>
<protein>
    <submittedName>
        <fullName evidence="4">Related to potential regulatory subunit for Glc7p</fullName>
    </submittedName>
</protein>
<sequence length="422" mass="44421">MSDNGDHEELVARFVDLTGASASHAQQYLAANRWDLSGAAAEYFTALEEGTAGAEDDEENEAPEEPYTGPRTLDGRPAPQSIPTVASSSAAPKRKGGIATLGSISQSSSGAHAGHGHDDDDSDDEDFDPEDEPRDLFAGGEKSGLAVQDPSSSRNDPRKVVKDILKKAAQNAGKAPGERGGESSSSAPNRFRGSGQTLGGDDTPSQVVPGPRAGTAEAEAAPVQRRILHLWVDGFSVEDGPLRRFDDPVHAQDLQMIRQGRAPLHLMGVREDQPVDVQLIKHNGAYEAPPKVYKPFSGSGNRLGSPTPGASSSSTALLAASPALTTNSGSQSNPLEPAIDPSQPTLALRIQLANGARLPARFNTTSTIGDVYSFIDRAASDTGGRQWVLATTFPSKEHTDKSLVLGEMAEFKRGGTAVQKWA</sequence>
<dbReference type="Pfam" id="PF00789">
    <property type="entry name" value="UBX"/>
    <property type="match status" value="1"/>
</dbReference>
<evidence type="ECO:0000259" key="3">
    <source>
        <dbReference type="PROSITE" id="PS51399"/>
    </source>
</evidence>
<feature type="compositionally biased region" description="Basic and acidic residues" evidence="1">
    <location>
        <begin position="155"/>
        <end position="166"/>
    </location>
</feature>
<dbReference type="InterPro" id="IPR001012">
    <property type="entry name" value="UBX_dom"/>
</dbReference>
<feature type="region of interest" description="Disordered" evidence="1">
    <location>
        <begin position="47"/>
        <end position="220"/>
    </location>
</feature>
<dbReference type="GO" id="GO:0061025">
    <property type="term" value="P:membrane fusion"/>
    <property type="evidence" value="ECO:0007669"/>
    <property type="project" value="TreeGrafter"/>
</dbReference>
<dbReference type="InterPro" id="IPR029071">
    <property type="entry name" value="Ubiquitin-like_domsf"/>
</dbReference>
<dbReference type="FunFam" id="3.30.420.210:FF:000002">
    <property type="entry name" value="UBX domain-containing protein 1"/>
    <property type="match status" value="1"/>
</dbReference>
<dbReference type="InterPro" id="IPR009060">
    <property type="entry name" value="UBA-like_sf"/>
</dbReference>
<dbReference type="SMART" id="SM00553">
    <property type="entry name" value="SEP"/>
    <property type="match status" value="1"/>
</dbReference>
<dbReference type="SUPFAM" id="SSF102848">
    <property type="entry name" value="NSFL1 (p97 ATPase) cofactor p47, SEP domain"/>
    <property type="match status" value="1"/>
</dbReference>
<feature type="domain" description="SEP" evidence="3">
    <location>
        <begin position="223"/>
        <end position="287"/>
    </location>
</feature>
<dbReference type="CDD" id="cd14348">
    <property type="entry name" value="UBA_p47"/>
    <property type="match status" value="1"/>
</dbReference>
<dbReference type="GO" id="GO:0005634">
    <property type="term" value="C:nucleus"/>
    <property type="evidence" value="ECO:0007669"/>
    <property type="project" value="TreeGrafter"/>
</dbReference>
<dbReference type="GO" id="GO:0031468">
    <property type="term" value="P:nuclear membrane reassembly"/>
    <property type="evidence" value="ECO:0007669"/>
    <property type="project" value="TreeGrafter"/>
</dbReference>
<dbReference type="PROSITE" id="PS50033">
    <property type="entry name" value="UBX"/>
    <property type="match status" value="1"/>
</dbReference>
<dbReference type="PANTHER" id="PTHR23333">
    <property type="entry name" value="UBX DOMAIN CONTAINING PROTEIN"/>
    <property type="match status" value="1"/>
</dbReference>
<evidence type="ECO:0000256" key="1">
    <source>
        <dbReference type="SAM" id="MobiDB-lite"/>
    </source>
</evidence>
<name>A0A1E1LHB8_9HELO</name>
<evidence type="ECO:0000313" key="5">
    <source>
        <dbReference type="Proteomes" id="UP000178912"/>
    </source>
</evidence>
<dbReference type="PANTHER" id="PTHR23333:SF20">
    <property type="entry name" value="NSFL1 COFACTOR P47"/>
    <property type="match status" value="1"/>
</dbReference>
<dbReference type="EMBL" id="FJUX01000121">
    <property type="protein sequence ID" value="CZT09911.1"/>
    <property type="molecule type" value="Genomic_DNA"/>
</dbReference>
<reference evidence="5" key="1">
    <citation type="submission" date="2016-03" db="EMBL/GenBank/DDBJ databases">
        <authorList>
            <person name="Guldener U."/>
        </authorList>
    </citation>
    <scope>NUCLEOTIDE SEQUENCE [LARGE SCALE GENOMIC DNA]</scope>
    <source>
        <strain evidence="5">04CH-RAC-A.6.1</strain>
    </source>
</reference>
<dbReference type="Proteomes" id="UP000178912">
    <property type="component" value="Unassembled WGS sequence"/>
</dbReference>
<dbReference type="Gene3D" id="3.30.420.210">
    <property type="entry name" value="SEP domain"/>
    <property type="match status" value="1"/>
</dbReference>
<accession>A0A1E1LHB8</accession>
<feature type="region of interest" description="Disordered" evidence="1">
    <location>
        <begin position="297"/>
        <end position="316"/>
    </location>
</feature>
<dbReference type="Gene3D" id="1.10.8.10">
    <property type="entry name" value="DNA helicase RuvA subunit, C-terminal domain"/>
    <property type="match status" value="1"/>
</dbReference>
<organism evidence="4 5">
    <name type="scientific">Rhynchosporium agropyri</name>
    <dbReference type="NCBI Taxonomy" id="914238"/>
    <lineage>
        <taxon>Eukaryota</taxon>
        <taxon>Fungi</taxon>
        <taxon>Dikarya</taxon>
        <taxon>Ascomycota</taxon>
        <taxon>Pezizomycotina</taxon>
        <taxon>Leotiomycetes</taxon>
        <taxon>Helotiales</taxon>
        <taxon>Ploettnerulaceae</taxon>
        <taxon>Rhynchosporium</taxon>
    </lineage>
</organism>
<dbReference type="InterPro" id="IPR036241">
    <property type="entry name" value="NSFL1C_SEP_dom_sf"/>
</dbReference>
<dbReference type="GO" id="GO:0000045">
    <property type="term" value="P:autophagosome assembly"/>
    <property type="evidence" value="ECO:0007669"/>
    <property type="project" value="TreeGrafter"/>
</dbReference>
<dbReference type="GO" id="GO:0043161">
    <property type="term" value="P:proteasome-mediated ubiquitin-dependent protein catabolic process"/>
    <property type="evidence" value="ECO:0007669"/>
    <property type="project" value="TreeGrafter"/>
</dbReference>
<feature type="compositionally biased region" description="Polar residues" evidence="1">
    <location>
        <begin position="81"/>
        <end position="90"/>
    </location>
</feature>
<feature type="compositionally biased region" description="Low complexity" evidence="1">
    <location>
        <begin position="303"/>
        <end position="316"/>
    </location>
</feature>
<keyword evidence="5" id="KW-1185">Reference proteome</keyword>
<dbReference type="Gene3D" id="3.10.20.90">
    <property type="entry name" value="Phosphatidylinositol 3-kinase Catalytic Subunit, Chain A, domain 1"/>
    <property type="match status" value="1"/>
</dbReference>